<reference evidence="1" key="3">
    <citation type="submission" date="2018-03" db="EMBL/GenBank/DDBJ databases">
        <title>A novel mecC allotype, mecC3, in a new Staphylococcus species, Staphylococcus caeli.</title>
        <authorList>
            <person name="MacFadyen A.C."/>
            <person name="Harrison E.M."/>
            <person name="Morgan F.J.E."/>
            <person name="Parkhill J."/>
            <person name="Holmes M.A."/>
            <person name="Paterson G.K."/>
        </authorList>
    </citation>
    <scope>NUCLEOTIDE SEQUENCE</scope>
    <source>
        <strain evidence="1">82B</strain>
    </source>
</reference>
<dbReference type="EMBL" id="FMPG01000008">
    <property type="protein sequence ID" value="SCT13093.1"/>
    <property type="molecule type" value="Genomic_DNA"/>
</dbReference>
<evidence type="ECO:0000313" key="3">
    <source>
        <dbReference type="EMBL" id="SCT13093.1"/>
    </source>
</evidence>
<evidence type="ECO:0000313" key="1">
    <source>
        <dbReference type="EMBL" id="AWM30240.1"/>
    </source>
</evidence>
<accession>A0A1D4NQY6</accession>
<evidence type="ECO:0000313" key="2">
    <source>
        <dbReference type="EMBL" id="SCT09915.1"/>
    </source>
</evidence>
<dbReference type="Proteomes" id="UP000095412">
    <property type="component" value="Unassembled WGS sequence"/>
</dbReference>
<gene>
    <name evidence="3" type="ORF">SAMEA2297795_01841</name>
    <name evidence="2" type="ORF">SAMEA2297796_01750</name>
    <name evidence="1" type="ORF">SCC82B_00100</name>
</gene>
<keyword evidence="4" id="KW-1185">Reference proteome</keyword>
<protein>
    <submittedName>
        <fullName evidence="3">Uncharacterized protein</fullName>
    </submittedName>
</protein>
<dbReference type="EMBL" id="FMPI01000012">
    <property type="protein sequence ID" value="SCT09915.1"/>
    <property type="molecule type" value="Genomic_DNA"/>
</dbReference>
<evidence type="ECO:0000313" key="5">
    <source>
        <dbReference type="Proteomes" id="UP000095768"/>
    </source>
</evidence>
<reference evidence="2 4" key="1">
    <citation type="submission" date="2016-09" db="EMBL/GenBank/DDBJ databases">
        <authorList>
            <consortium name="Pathogen Informatics"/>
            <person name="Sun Q."/>
            <person name="Inoue M."/>
        </authorList>
    </citation>
    <scope>NUCLEOTIDE SEQUENCE [LARGE SCALE GENOMIC DNA]</scope>
    <source>
        <strain evidence="2 4">82C</strain>
    </source>
</reference>
<evidence type="ECO:0000313" key="4">
    <source>
        <dbReference type="Proteomes" id="UP000095412"/>
    </source>
</evidence>
<accession>A0A2U8RLR4</accession>
<name>A0A1D4NQY6_9STAP</name>
<dbReference type="Proteomes" id="UP000095768">
    <property type="component" value="Unassembled WGS sequence"/>
</dbReference>
<organism evidence="3 5">
    <name type="scientific">Staphylococcus caeli</name>
    <dbReference type="NCBI Taxonomy" id="2201815"/>
    <lineage>
        <taxon>Bacteria</taxon>
        <taxon>Bacillati</taxon>
        <taxon>Bacillota</taxon>
        <taxon>Bacilli</taxon>
        <taxon>Bacillales</taxon>
        <taxon>Staphylococcaceae</taxon>
        <taxon>Staphylococcus</taxon>
    </lineage>
</organism>
<dbReference type="AlphaFoldDB" id="A0A1D4NQY6"/>
<dbReference type="EMBL" id="MH155596">
    <property type="protein sequence ID" value="AWM30240.1"/>
    <property type="molecule type" value="Genomic_DNA"/>
</dbReference>
<reference evidence="3 5" key="2">
    <citation type="submission" date="2016-09" db="EMBL/GenBank/DDBJ databases">
        <authorList>
            <consortium name="Pathogen Informatics"/>
        </authorList>
    </citation>
    <scope>NUCLEOTIDE SEQUENCE [LARGE SCALE GENOMIC DNA]</scope>
    <source>
        <strain evidence="3 5">82B</strain>
    </source>
</reference>
<proteinExistence type="predicted"/>
<sequence>MLFFTDLFRDKRGCGSGGFYVCISAGRQVGKWSI</sequence>